<dbReference type="SUPFAM" id="SSF54427">
    <property type="entry name" value="NTF2-like"/>
    <property type="match status" value="1"/>
</dbReference>
<accession>A0ABP6YK09</accession>
<evidence type="ECO:0000313" key="2">
    <source>
        <dbReference type="Proteomes" id="UP001500689"/>
    </source>
</evidence>
<name>A0ABP6YK09_9PSEU</name>
<dbReference type="InterPro" id="IPR032710">
    <property type="entry name" value="NTF2-like_dom_sf"/>
</dbReference>
<dbReference type="Proteomes" id="UP001500689">
    <property type="component" value="Unassembled WGS sequence"/>
</dbReference>
<gene>
    <name evidence="1" type="ORF">GCM10022222_82270</name>
</gene>
<comment type="caution">
    <text evidence="1">The sequence shown here is derived from an EMBL/GenBank/DDBJ whole genome shotgun (WGS) entry which is preliminary data.</text>
</comment>
<protein>
    <recommendedName>
        <fullName evidence="3">SnoaL-like domain-containing protein</fullName>
    </recommendedName>
</protein>
<dbReference type="EMBL" id="BAAAZN010000030">
    <property type="protein sequence ID" value="GAA3585201.1"/>
    <property type="molecule type" value="Genomic_DNA"/>
</dbReference>
<sequence>MTEVAPNRGGWTPPDWRAMSGDELREHLEQMEALAASYKDAYERNRGGAVEDRAATMENQLIPSDAARVWRSYTVPGQDQEVPWSAHTAGLWPLMQAYTDVHHEDVTYQPFPGGFVFQCIYSFTASDGTEVRIPAALVWYVDSDGRVVHINEHFESHNADKWVSVLES</sequence>
<evidence type="ECO:0008006" key="3">
    <source>
        <dbReference type="Google" id="ProtNLM"/>
    </source>
</evidence>
<dbReference type="RefSeq" id="WP_344868948.1">
    <property type="nucleotide sequence ID" value="NZ_BAAAZN010000030.1"/>
</dbReference>
<evidence type="ECO:0000313" key="1">
    <source>
        <dbReference type="EMBL" id="GAA3585201.1"/>
    </source>
</evidence>
<proteinExistence type="predicted"/>
<keyword evidence="2" id="KW-1185">Reference proteome</keyword>
<organism evidence="1 2">
    <name type="scientific">Amycolatopsis ultiminotia</name>
    <dbReference type="NCBI Taxonomy" id="543629"/>
    <lineage>
        <taxon>Bacteria</taxon>
        <taxon>Bacillati</taxon>
        <taxon>Actinomycetota</taxon>
        <taxon>Actinomycetes</taxon>
        <taxon>Pseudonocardiales</taxon>
        <taxon>Pseudonocardiaceae</taxon>
        <taxon>Amycolatopsis</taxon>
    </lineage>
</organism>
<reference evidence="2" key="1">
    <citation type="journal article" date="2019" name="Int. J. Syst. Evol. Microbiol.">
        <title>The Global Catalogue of Microorganisms (GCM) 10K type strain sequencing project: providing services to taxonomists for standard genome sequencing and annotation.</title>
        <authorList>
            <consortium name="The Broad Institute Genomics Platform"/>
            <consortium name="The Broad Institute Genome Sequencing Center for Infectious Disease"/>
            <person name="Wu L."/>
            <person name="Ma J."/>
        </authorList>
    </citation>
    <scope>NUCLEOTIDE SEQUENCE [LARGE SCALE GENOMIC DNA]</scope>
    <source>
        <strain evidence="2">JCM 16898</strain>
    </source>
</reference>